<gene>
    <name evidence="1" type="ORF">H9824_06015</name>
</gene>
<name>A0A9D2CLJ6_9BACE</name>
<evidence type="ECO:0000313" key="1">
    <source>
        <dbReference type="EMBL" id="HIY88241.1"/>
    </source>
</evidence>
<organism evidence="1 2">
    <name type="scientific">Candidatus Bacteroides pullicola</name>
    <dbReference type="NCBI Taxonomy" id="2838475"/>
    <lineage>
        <taxon>Bacteria</taxon>
        <taxon>Pseudomonadati</taxon>
        <taxon>Bacteroidota</taxon>
        <taxon>Bacteroidia</taxon>
        <taxon>Bacteroidales</taxon>
        <taxon>Bacteroidaceae</taxon>
        <taxon>Bacteroides</taxon>
    </lineage>
</organism>
<protein>
    <submittedName>
        <fullName evidence="1">Uncharacterized protein</fullName>
    </submittedName>
</protein>
<dbReference type="AlphaFoldDB" id="A0A9D2CLJ6"/>
<dbReference type="EMBL" id="DXCV01000041">
    <property type="protein sequence ID" value="HIY88241.1"/>
    <property type="molecule type" value="Genomic_DNA"/>
</dbReference>
<accession>A0A9D2CLJ6</accession>
<reference evidence="1" key="2">
    <citation type="submission" date="2021-04" db="EMBL/GenBank/DDBJ databases">
        <authorList>
            <person name="Gilroy R."/>
        </authorList>
    </citation>
    <scope>NUCLEOTIDE SEQUENCE</scope>
    <source>
        <strain evidence="1">Gambia2-208</strain>
    </source>
</reference>
<sequence>MALTNQTKKLSFSRIPLRPSGTIEITGSVPGRQEYQAELGEHTPDYTLTPLTLFPRCNATDPNLATKGKTVNAALTNMKWYRTVDGVRTLIATTDTDYAVTQSGEEKGKLQVKKNVMPGHTLSLEFYAEYVDSTRPGDAIVFRMSFLVICTDSTEAAPVLMIDSPASLDWNPLRDTARQKISVRLLAAGMDVAGTDKCRIFFYRMSEGGALELISDGNGENDWEVVSVTDNTLTIDRDYIGAGQTYVVKAGYDENGNPPSSPDEAISPATTTIRRRIPALECDWEGVPRELPDGNLAIQPYPVVRDTKGVLADPWDVLRADWYTAPSTSGSYTLKARGSSPDIPFTEGMMLKLEVADRGPYAILTNANGTKVLTDGEGRVLMARKSN</sequence>
<dbReference type="Proteomes" id="UP000886851">
    <property type="component" value="Unassembled WGS sequence"/>
</dbReference>
<reference evidence="1" key="1">
    <citation type="journal article" date="2021" name="PeerJ">
        <title>Extensive microbial diversity within the chicken gut microbiome revealed by metagenomics and culture.</title>
        <authorList>
            <person name="Gilroy R."/>
            <person name="Ravi A."/>
            <person name="Getino M."/>
            <person name="Pursley I."/>
            <person name="Horton D.L."/>
            <person name="Alikhan N.F."/>
            <person name="Baker D."/>
            <person name="Gharbi K."/>
            <person name="Hall N."/>
            <person name="Watson M."/>
            <person name="Adriaenssens E.M."/>
            <person name="Foster-Nyarko E."/>
            <person name="Jarju S."/>
            <person name="Secka A."/>
            <person name="Antonio M."/>
            <person name="Oren A."/>
            <person name="Chaudhuri R.R."/>
            <person name="La Ragione R."/>
            <person name="Hildebrand F."/>
            <person name="Pallen M.J."/>
        </authorList>
    </citation>
    <scope>NUCLEOTIDE SEQUENCE</scope>
    <source>
        <strain evidence="1">Gambia2-208</strain>
    </source>
</reference>
<comment type="caution">
    <text evidence="1">The sequence shown here is derived from an EMBL/GenBank/DDBJ whole genome shotgun (WGS) entry which is preliminary data.</text>
</comment>
<proteinExistence type="predicted"/>
<evidence type="ECO:0000313" key="2">
    <source>
        <dbReference type="Proteomes" id="UP000886851"/>
    </source>
</evidence>